<gene>
    <name evidence="1" type="ORF">DERYTH_LOCUS13748</name>
</gene>
<dbReference type="AlphaFoldDB" id="A0A9N9HZV7"/>
<reference evidence="1" key="1">
    <citation type="submission" date="2021-06" db="EMBL/GenBank/DDBJ databases">
        <authorList>
            <person name="Kallberg Y."/>
            <person name="Tangrot J."/>
            <person name="Rosling A."/>
        </authorList>
    </citation>
    <scope>NUCLEOTIDE SEQUENCE</scope>
    <source>
        <strain evidence="1">MA453B</strain>
    </source>
</reference>
<keyword evidence="2" id="KW-1185">Reference proteome</keyword>
<evidence type="ECO:0000313" key="1">
    <source>
        <dbReference type="EMBL" id="CAG8713225.1"/>
    </source>
</evidence>
<dbReference type="EMBL" id="CAJVPY010009869">
    <property type="protein sequence ID" value="CAG8713225.1"/>
    <property type="molecule type" value="Genomic_DNA"/>
</dbReference>
<name>A0A9N9HZV7_9GLOM</name>
<evidence type="ECO:0000313" key="2">
    <source>
        <dbReference type="Proteomes" id="UP000789405"/>
    </source>
</evidence>
<organism evidence="1 2">
    <name type="scientific">Dentiscutata erythropus</name>
    <dbReference type="NCBI Taxonomy" id="1348616"/>
    <lineage>
        <taxon>Eukaryota</taxon>
        <taxon>Fungi</taxon>
        <taxon>Fungi incertae sedis</taxon>
        <taxon>Mucoromycota</taxon>
        <taxon>Glomeromycotina</taxon>
        <taxon>Glomeromycetes</taxon>
        <taxon>Diversisporales</taxon>
        <taxon>Gigasporaceae</taxon>
        <taxon>Dentiscutata</taxon>
    </lineage>
</organism>
<sequence>MADKIKEKKERINSIHKDLVNDYLNVFKVMKNGTLHANNENCTKVQNFLDVYEPMFRALGYRLKTIEPFEHMGQSDVEKLNRNKQRMLDLFGIASQLYLGSCSALGIQPDYKYVEFQIIEDFKNE</sequence>
<dbReference type="Proteomes" id="UP000789405">
    <property type="component" value="Unassembled WGS sequence"/>
</dbReference>
<proteinExistence type="predicted"/>
<comment type="caution">
    <text evidence="1">The sequence shown here is derived from an EMBL/GenBank/DDBJ whole genome shotgun (WGS) entry which is preliminary data.</text>
</comment>
<accession>A0A9N9HZV7</accession>
<protein>
    <submittedName>
        <fullName evidence="1">19405_t:CDS:1</fullName>
    </submittedName>
</protein>